<name>A0ABV1MV24_9BACI</name>
<keyword evidence="1" id="KW-1133">Transmembrane helix</keyword>
<evidence type="ECO:0000313" key="2">
    <source>
        <dbReference type="EMBL" id="MEQ6356350.1"/>
    </source>
</evidence>
<feature type="transmembrane region" description="Helical" evidence="1">
    <location>
        <begin position="7"/>
        <end position="27"/>
    </location>
</feature>
<evidence type="ECO:0000256" key="1">
    <source>
        <dbReference type="SAM" id="Phobius"/>
    </source>
</evidence>
<feature type="non-terminal residue" evidence="2">
    <location>
        <position position="66"/>
    </location>
</feature>
<protein>
    <submittedName>
        <fullName evidence="2">Uncharacterized protein</fullName>
    </submittedName>
</protein>
<evidence type="ECO:0000313" key="3">
    <source>
        <dbReference type="Proteomes" id="UP001478862"/>
    </source>
</evidence>
<comment type="caution">
    <text evidence="2">The sequence shown here is derived from an EMBL/GenBank/DDBJ whole genome shotgun (WGS) entry which is preliminary data.</text>
</comment>
<keyword evidence="1" id="KW-0812">Transmembrane</keyword>
<dbReference type="Proteomes" id="UP001478862">
    <property type="component" value="Unassembled WGS sequence"/>
</dbReference>
<reference evidence="2 3" key="1">
    <citation type="submission" date="2024-06" db="EMBL/GenBank/DDBJ databases">
        <title>Lysinibacillus zambalefons sp. nov., a Novel Firmicute Isolated from the Poon Bato Zambales Hyperalkaline Spring.</title>
        <authorList>
            <person name="Aja J.A."/>
            <person name="Lazaro J.E.H."/>
            <person name="Llorin L.D."/>
            <person name="Lim K.R."/>
            <person name="Teodosio J."/>
            <person name="Dalisay D.S."/>
        </authorList>
    </citation>
    <scope>NUCLEOTIDE SEQUENCE [LARGE SCALE GENOMIC DNA]</scope>
    <source>
        <strain evidence="2 3">M3</strain>
    </source>
</reference>
<gene>
    <name evidence="2" type="ORF">ABNX05_17110</name>
</gene>
<proteinExistence type="predicted"/>
<keyword evidence="1" id="KW-0472">Membrane</keyword>
<dbReference type="EMBL" id="JBEGDG010000013">
    <property type="protein sequence ID" value="MEQ6356350.1"/>
    <property type="molecule type" value="Genomic_DNA"/>
</dbReference>
<keyword evidence="3" id="KW-1185">Reference proteome</keyword>
<sequence>MTIDHNIIKYLIHTISSFFLTILLRIAGSPSYRRVDFGWAHCCCRFAFAQLKHLLLPLRFRTVKTF</sequence>
<accession>A0ABV1MV24</accession>
<organism evidence="2 3">
    <name type="scientific">Lysinibacillus zambalensis</name>
    <dbReference type="NCBI Taxonomy" id="3160866"/>
    <lineage>
        <taxon>Bacteria</taxon>
        <taxon>Bacillati</taxon>
        <taxon>Bacillota</taxon>
        <taxon>Bacilli</taxon>
        <taxon>Bacillales</taxon>
        <taxon>Bacillaceae</taxon>
        <taxon>Lysinibacillus</taxon>
    </lineage>
</organism>